<sequence length="247" mass="26507">MTETAATSSWCTPADEADEEVAYYGEYCLTVVRHVGTGPAASGVPHDAGLPAHDPVAARRFAESFGTIEKVVDDLGTVSATEGFVAETRADLELVRVGCWGDVIEITDPGLIPSGYGTFPVDEEADALAERFPDAVVIASCSIDYNMPYGAWKIIHPGGARLFVSDRAKEGEQDVEGSVADVVNAFGITAQDFADEDLDEYFHWDGLCDLALGKVSPLLREGRELSVFRVAHTEDALADMEEMLLGD</sequence>
<dbReference type="Pfam" id="PF19859">
    <property type="entry name" value="DUF6333"/>
    <property type="match status" value="1"/>
</dbReference>
<keyword evidence="2" id="KW-1185">Reference proteome</keyword>
<organism evidence="1 2">
    <name type="scientific">Streptomyces boluensis</name>
    <dbReference type="NCBI Taxonomy" id="1775135"/>
    <lineage>
        <taxon>Bacteria</taxon>
        <taxon>Bacillati</taxon>
        <taxon>Actinomycetota</taxon>
        <taxon>Actinomycetes</taxon>
        <taxon>Kitasatosporales</taxon>
        <taxon>Streptomycetaceae</taxon>
        <taxon>Streptomyces</taxon>
    </lineage>
</organism>
<evidence type="ECO:0000313" key="1">
    <source>
        <dbReference type="EMBL" id="NBE52372.1"/>
    </source>
</evidence>
<proteinExistence type="predicted"/>
<gene>
    <name evidence="1" type="ORF">GUY60_13235</name>
</gene>
<dbReference type="RefSeq" id="WP_161697242.1">
    <property type="nucleotide sequence ID" value="NZ_JAAAHS010000079.1"/>
</dbReference>
<evidence type="ECO:0000313" key="2">
    <source>
        <dbReference type="Proteomes" id="UP000598297"/>
    </source>
</evidence>
<dbReference type="EMBL" id="JAAAHS010000079">
    <property type="protein sequence ID" value="NBE52372.1"/>
    <property type="molecule type" value="Genomic_DNA"/>
</dbReference>
<dbReference type="OrthoDB" id="3698245at2"/>
<reference evidence="1" key="1">
    <citation type="submission" date="2020-01" db="EMBL/GenBank/DDBJ databases">
        <title>Whole-genome analyses of novel actinobacteria.</title>
        <authorList>
            <person name="Sahin N."/>
        </authorList>
    </citation>
    <scope>NUCLEOTIDE SEQUENCE</scope>
    <source>
        <strain evidence="1">YC537</strain>
    </source>
</reference>
<protein>
    <submittedName>
        <fullName evidence="1">Uncharacterized protein</fullName>
    </submittedName>
</protein>
<dbReference type="AlphaFoldDB" id="A0A964XM37"/>
<dbReference type="Proteomes" id="UP000598297">
    <property type="component" value="Unassembled WGS sequence"/>
</dbReference>
<accession>A0A964XM37</accession>
<name>A0A964XM37_9ACTN</name>
<comment type="caution">
    <text evidence="1">The sequence shown here is derived from an EMBL/GenBank/DDBJ whole genome shotgun (WGS) entry which is preliminary data.</text>
</comment>